<dbReference type="SMR" id="A2EXX7"/>
<dbReference type="RefSeq" id="XP_001314749.1">
    <property type="nucleotide sequence ID" value="XM_001314715.1"/>
</dbReference>
<proteinExistence type="predicted"/>
<evidence type="ECO:0000313" key="2">
    <source>
        <dbReference type="Proteomes" id="UP000001542"/>
    </source>
</evidence>
<dbReference type="KEGG" id="tva:4760350"/>
<organism evidence="1 2">
    <name type="scientific">Trichomonas vaginalis (strain ATCC PRA-98 / G3)</name>
    <dbReference type="NCBI Taxonomy" id="412133"/>
    <lineage>
        <taxon>Eukaryota</taxon>
        <taxon>Metamonada</taxon>
        <taxon>Parabasalia</taxon>
        <taxon>Trichomonadida</taxon>
        <taxon>Trichomonadidae</taxon>
        <taxon>Trichomonas</taxon>
    </lineage>
</organism>
<evidence type="ECO:0000313" key="1">
    <source>
        <dbReference type="EMBL" id="EAY02510.1"/>
    </source>
</evidence>
<protein>
    <submittedName>
        <fullName evidence="1">Uncharacterized protein</fullName>
    </submittedName>
</protein>
<dbReference type="InParanoid" id="A2EXX7"/>
<dbReference type="VEuPathDB" id="TrichDB:TVAG_020630"/>
<dbReference type="EMBL" id="DS113534">
    <property type="protein sequence ID" value="EAY02510.1"/>
    <property type="molecule type" value="Genomic_DNA"/>
</dbReference>
<dbReference type="AlphaFoldDB" id="A2EXX7"/>
<dbReference type="Proteomes" id="UP000001542">
    <property type="component" value="Unassembled WGS sequence"/>
</dbReference>
<gene>
    <name evidence="1" type="ORF">TVAG_020630</name>
</gene>
<keyword evidence="2" id="KW-1185">Reference proteome</keyword>
<sequence length="287" mass="32169">MIVGVDFTNRFDKIVVSYMNEIKICTFPNLQLLKQNTFPDSGIGFTSINSDASIYAFTGRPYSTSTFRQSSIAVYDTTNFTKFFENSFPDDILCIKLSKDFILIGFIDRVEIWDFVLHKKLNKVNITATVQYPMGISPDSNLIVLPGPSPSSVYVCSDPKRDITKLQINGEGSFLSTSVQHTDVFAFEKNIIIFDPNIMKISQKIQGEYRAISVSISFENNLAILANKSLKVIGPNSETIFQTEVAKNTYSKCAWMKNDILLYSSTGAIKIITLDNSSYDVKLENIA</sequence>
<dbReference type="VEuPathDB" id="TrichDB:TVAGG3_0318100"/>
<name>A2EXX7_TRIV3</name>
<dbReference type="SUPFAM" id="SSF50978">
    <property type="entry name" value="WD40 repeat-like"/>
    <property type="match status" value="1"/>
</dbReference>
<reference evidence="1" key="1">
    <citation type="submission" date="2006-10" db="EMBL/GenBank/DDBJ databases">
        <authorList>
            <person name="Amadeo P."/>
            <person name="Zhao Q."/>
            <person name="Wortman J."/>
            <person name="Fraser-Liggett C."/>
            <person name="Carlton J."/>
        </authorList>
    </citation>
    <scope>NUCLEOTIDE SEQUENCE</scope>
    <source>
        <strain evidence="1">G3</strain>
    </source>
</reference>
<dbReference type="InterPro" id="IPR036322">
    <property type="entry name" value="WD40_repeat_dom_sf"/>
</dbReference>
<accession>A2EXX7</accession>
<reference evidence="1" key="2">
    <citation type="journal article" date="2007" name="Science">
        <title>Draft genome sequence of the sexually transmitted pathogen Trichomonas vaginalis.</title>
        <authorList>
            <person name="Carlton J.M."/>
            <person name="Hirt R.P."/>
            <person name="Silva J.C."/>
            <person name="Delcher A.L."/>
            <person name="Schatz M."/>
            <person name="Zhao Q."/>
            <person name="Wortman J.R."/>
            <person name="Bidwell S.L."/>
            <person name="Alsmark U.C.M."/>
            <person name="Besteiro S."/>
            <person name="Sicheritz-Ponten T."/>
            <person name="Noel C.J."/>
            <person name="Dacks J.B."/>
            <person name="Foster P.G."/>
            <person name="Simillion C."/>
            <person name="Van de Peer Y."/>
            <person name="Miranda-Saavedra D."/>
            <person name="Barton G.J."/>
            <person name="Westrop G.D."/>
            <person name="Mueller S."/>
            <person name="Dessi D."/>
            <person name="Fiori P.L."/>
            <person name="Ren Q."/>
            <person name="Paulsen I."/>
            <person name="Zhang H."/>
            <person name="Bastida-Corcuera F.D."/>
            <person name="Simoes-Barbosa A."/>
            <person name="Brown M.T."/>
            <person name="Hayes R.D."/>
            <person name="Mukherjee M."/>
            <person name="Okumura C.Y."/>
            <person name="Schneider R."/>
            <person name="Smith A.J."/>
            <person name="Vanacova S."/>
            <person name="Villalvazo M."/>
            <person name="Haas B.J."/>
            <person name="Pertea M."/>
            <person name="Feldblyum T.V."/>
            <person name="Utterback T.R."/>
            <person name="Shu C.L."/>
            <person name="Osoegawa K."/>
            <person name="de Jong P.J."/>
            <person name="Hrdy I."/>
            <person name="Horvathova L."/>
            <person name="Zubacova Z."/>
            <person name="Dolezal P."/>
            <person name="Malik S.B."/>
            <person name="Logsdon J.M. Jr."/>
            <person name="Henze K."/>
            <person name="Gupta A."/>
            <person name="Wang C.C."/>
            <person name="Dunne R.L."/>
            <person name="Upcroft J.A."/>
            <person name="Upcroft P."/>
            <person name="White O."/>
            <person name="Salzberg S.L."/>
            <person name="Tang P."/>
            <person name="Chiu C.-H."/>
            <person name="Lee Y.-S."/>
            <person name="Embley T.M."/>
            <person name="Coombs G.H."/>
            <person name="Mottram J.C."/>
            <person name="Tachezy J."/>
            <person name="Fraser-Liggett C.M."/>
            <person name="Johnson P.J."/>
        </authorList>
    </citation>
    <scope>NUCLEOTIDE SEQUENCE [LARGE SCALE GENOMIC DNA]</scope>
    <source>
        <strain evidence="1">G3</strain>
    </source>
</reference>